<evidence type="ECO:0000256" key="5">
    <source>
        <dbReference type="ARBA" id="ARBA00023004"/>
    </source>
</evidence>
<keyword evidence="10" id="KW-1185">Reference proteome</keyword>
<dbReference type="InterPro" id="IPR009056">
    <property type="entry name" value="Cyt_c-like_dom"/>
</dbReference>
<feature type="signal peptide" evidence="7">
    <location>
        <begin position="1"/>
        <end position="19"/>
    </location>
</feature>
<evidence type="ECO:0000313" key="9">
    <source>
        <dbReference type="EMBL" id="GGY77582.1"/>
    </source>
</evidence>
<evidence type="ECO:0000256" key="4">
    <source>
        <dbReference type="ARBA" id="ARBA00022982"/>
    </source>
</evidence>
<dbReference type="Gene3D" id="1.10.760.10">
    <property type="entry name" value="Cytochrome c-like domain"/>
    <property type="match status" value="2"/>
</dbReference>
<comment type="caution">
    <text evidence="9">The sequence shown here is derived from an EMBL/GenBank/DDBJ whole genome shotgun (WGS) entry which is preliminary data.</text>
</comment>
<organism evidence="9 10">
    <name type="scientific">Cellvibrio zantedeschiae</name>
    <dbReference type="NCBI Taxonomy" id="1237077"/>
    <lineage>
        <taxon>Bacteria</taxon>
        <taxon>Pseudomonadati</taxon>
        <taxon>Pseudomonadota</taxon>
        <taxon>Gammaproteobacteria</taxon>
        <taxon>Cellvibrionales</taxon>
        <taxon>Cellvibrionaceae</taxon>
        <taxon>Cellvibrio</taxon>
    </lineage>
</organism>
<dbReference type="PANTHER" id="PTHR33751:SF9">
    <property type="entry name" value="CYTOCHROME C4"/>
    <property type="match status" value="1"/>
</dbReference>
<keyword evidence="5 6" id="KW-0408">Iron</keyword>
<dbReference type="PROSITE" id="PS51007">
    <property type="entry name" value="CYTC"/>
    <property type="match status" value="2"/>
</dbReference>
<protein>
    <submittedName>
        <fullName evidence="9">Cytochrome c-binding protein</fullName>
    </submittedName>
</protein>
<dbReference type="InterPro" id="IPR050597">
    <property type="entry name" value="Cytochrome_c_Oxidase_Subunit"/>
</dbReference>
<keyword evidence="4" id="KW-0249">Electron transport</keyword>
<dbReference type="PANTHER" id="PTHR33751">
    <property type="entry name" value="CBB3-TYPE CYTOCHROME C OXIDASE SUBUNIT FIXP"/>
    <property type="match status" value="1"/>
</dbReference>
<feature type="domain" description="Cytochrome c" evidence="8">
    <location>
        <begin position="78"/>
        <end position="164"/>
    </location>
</feature>
<dbReference type="SUPFAM" id="SSF46626">
    <property type="entry name" value="Cytochrome c"/>
    <property type="match status" value="2"/>
</dbReference>
<evidence type="ECO:0000256" key="6">
    <source>
        <dbReference type="PROSITE-ProRule" id="PRU00433"/>
    </source>
</evidence>
<proteinExistence type="predicted"/>
<keyword evidence="2 6" id="KW-0349">Heme</keyword>
<evidence type="ECO:0000259" key="8">
    <source>
        <dbReference type="PROSITE" id="PS51007"/>
    </source>
</evidence>
<dbReference type="RefSeq" id="WP_189418693.1">
    <property type="nucleotide sequence ID" value="NZ_BMYZ01000002.1"/>
</dbReference>
<accession>A0ABQ3B7K5</accession>
<keyword evidence="1" id="KW-0813">Transport</keyword>
<feature type="chain" id="PRO_5047400113" evidence="7">
    <location>
        <begin position="20"/>
        <end position="315"/>
    </location>
</feature>
<dbReference type="Pfam" id="PF00034">
    <property type="entry name" value="Cytochrom_C"/>
    <property type="match status" value="1"/>
</dbReference>
<evidence type="ECO:0000256" key="3">
    <source>
        <dbReference type="ARBA" id="ARBA00022723"/>
    </source>
</evidence>
<keyword evidence="7" id="KW-0732">Signal</keyword>
<sequence>MKQLTFLLYSLLYCDVALAIETPPQWAYAQNPPNSIVQPNDNSIRHVPNSDLSYTFAQVKDLFFAPDWHPQDHAPLPDVVAQGRKPDVYACGFCHRADGPGGPENASLAGLPKNYIVQQMADFKSGARKSSVPDRAPVTNMLIVAKAISDADIEAAAVYFSSLKPRKNIRVIETNQVPKTFERGWHLAKTDTGETEPIGKRIIEVPDVLDDFISRDSRTTFTAYVPKGSIKKGRKLVQNNNQNLSCTSCHGKELRGDNNIPALAGRSPSYITRQIYDFKLGLRKNSARQAMQLAVQNLNADDIIAIASYSASLDP</sequence>
<dbReference type="Proteomes" id="UP000619761">
    <property type="component" value="Unassembled WGS sequence"/>
</dbReference>
<dbReference type="EMBL" id="BMYZ01000002">
    <property type="protein sequence ID" value="GGY77582.1"/>
    <property type="molecule type" value="Genomic_DNA"/>
</dbReference>
<evidence type="ECO:0000313" key="10">
    <source>
        <dbReference type="Proteomes" id="UP000619761"/>
    </source>
</evidence>
<keyword evidence="3 6" id="KW-0479">Metal-binding</keyword>
<dbReference type="InterPro" id="IPR036909">
    <property type="entry name" value="Cyt_c-like_dom_sf"/>
</dbReference>
<evidence type="ECO:0000256" key="1">
    <source>
        <dbReference type="ARBA" id="ARBA00022448"/>
    </source>
</evidence>
<gene>
    <name evidence="9" type="primary">cyc4</name>
    <name evidence="9" type="ORF">GCM10011613_22700</name>
</gene>
<reference evidence="10" key="1">
    <citation type="journal article" date="2019" name="Int. J. Syst. Evol. Microbiol.">
        <title>The Global Catalogue of Microorganisms (GCM) 10K type strain sequencing project: providing services to taxonomists for standard genome sequencing and annotation.</title>
        <authorList>
            <consortium name="The Broad Institute Genomics Platform"/>
            <consortium name="The Broad Institute Genome Sequencing Center for Infectious Disease"/>
            <person name="Wu L."/>
            <person name="Ma J."/>
        </authorList>
    </citation>
    <scope>NUCLEOTIDE SEQUENCE [LARGE SCALE GENOMIC DNA]</scope>
    <source>
        <strain evidence="10">KCTC 32239</strain>
    </source>
</reference>
<feature type="domain" description="Cytochrome c" evidence="8">
    <location>
        <begin position="228"/>
        <end position="314"/>
    </location>
</feature>
<evidence type="ECO:0000256" key="7">
    <source>
        <dbReference type="SAM" id="SignalP"/>
    </source>
</evidence>
<name>A0ABQ3B7K5_9GAMM</name>
<evidence type="ECO:0000256" key="2">
    <source>
        <dbReference type="ARBA" id="ARBA00022617"/>
    </source>
</evidence>